<evidence type="ECO:0000256" key="1">
    <source>
        <dbReference type="ARBA" id="ARBA00004604"/>
    </source>
</evidence>
<evidence type="ECO:0000259" key="12">
    <source>
        <dbReference type="Pfam" id="PF20645"/>
    </source>
</evidence>
<dbReference type="InterPro" id="IPR048540">
    <property type="entry name" value="Rrn7_cyclin_N"/>
</dbReference>
<dbReference type="OrthoDB" id="428577at2759"/>
<keyword evidence="8" id="KW-0804">Transcription</keyword>
<accession>A0A517L4S2</accession>
<keyword evidence="14" id="KW-1185">Reference proteome</keyword>
<evidence type="ECO:0000256" key="9">
    <source>
        <dbReference type="ARBA" id="ARBA00023242"/>
    </source>
</evidence>
<evidence type="ECO:0000256" key="5">
    <source>
        <dbReference type="ARBA" id="ARBA00022833"/>
    </source>
</evidence>
<evidence type="ECO:0000313" key="14">
    <source>
        <dbReference type="Proteomes" id="UP000316270"/>
    </source>
</evidence>
<evidence type="ECO:0000259" key="11">
    <source>
        <dbReference type="Pfam" id="PF20644"/>
    </source>
</evidence>
<dbReference type="PANTHER" id="PTHR31576">
    <property type="entry name" value="TATA BOX-BINDING PROTEIN-ASSOCIATED FACTOR RNA POLYMERASE I SUBUNIT B"/>
    <property type="match status" value="1"/>
</dbReference>
<keyword evidence="5" id="KW-0862">Zinc</keyword>
<dbReference type="GO" id="GO:0008270">
    <property type="term" value="F:zinc ion binding"/>
    <property type="evidence" value="ECO:0007669"/>
    <property type="project" value="UniProtKB-KW"/>
</dbReference>
<dbReference type="AlphaFoldDB" id="A0A517L4S2"/>
<feature type="compositionally biased region" description="Low complexity" evidence="10">
    <location>
        <begin position="135"/>
        <end position="144"/>
    </location>
</feature>
<dbReference type="PANTHER" id="PTHR31576:SF2">
    <property type="entry name" value="TATA BOX-BINDING PROTEIN-ASSOCIATED FACTOR RNA POLYMERASE I SUBUNIT B"/>
    <property type="match status" value="1"/>
</dbReference>
<evidence type="ECO:0000256" key="3">
    <source>
        <dbReference type="ARBA" id="ARBA00022723"/>
    </source>
</evidence>
<sequence>MSSWRVNKDGCVDDTCSSRRIRTEDSGHIYCERGHFQGIESADRDEDDFEGASHGRTSRRQKEEKEKVLKHLTGKSAFELYLLCYQLILRKQIWWLVHEKELPAELETIVHDLWALRLQNLPERMSFDSHHDSDSQSQMFSSQSEDTSGETTATDFTIRAVRSVSTPSLVQSLALCYMGIWLLRLPITLGDLIRWVRQGELLYFKAIKEVPREMKDRLPGQYHSQLDPQSQLTAKKLHHAVTATFLLYQKDFKMEFPSLNMPPHLLRCIEELALPIEVYSSVQRLAALLSYDFAYLRDEQRKKLRIVDFPESQLISTIIVAVKLLYPFDGTKRYPHSAEDPSSVVLNWGAWVRARSEYEDHVLNAGKLSYEDAAKVSEMDLLKMSDSMIDDYLDYFDKTWTVDAPHVRDKDADYRLALMDMFPVGQRESTHSNNLNFAELKSQKGRTVQGALKARRTVTREQEHAMNKKIARPGSLYRRHRHAAKLDGYARAFYTAAADYAGLSLQSVVRAVYLTEQKLQVLKEQWEVEALTTAMGAGSVTA</sequence>
<dbReference type="GO" id="GO:0001164">
    <property type="term" value="F:RNA polymerase I core promoter sequence-specific DNA binding"/>
    <property type="evidence" value="ECO:0007669"/>
    <property type="project" value="InterPro"/>
</dbReference>
<reference evidence="13 14" key="1">
    <citation type="submission" date="2019-07" db="EMBL/GenBank/DDBJ databases">
        <title>Finished genome of Venturia effusa.</title>
        <authorList>
            <person name="Young C.A."/>
            <person name="Cox M.P."/>
            <person name="Ganley A.R.D."/>
            <person name="David W.J."/>
        </authorList>
    </citation>
    <scope>NUCLEOTIDE SEQUENCE [LARGE SCALE GENOMIC DNA]</scope>
    <source>
        <strain evidence="14">albino</strain>
    </source>
</reference>
<keyword evidence="7" id="KW-0238">DNA-binding</keyword>
<dbReference type="InterPro" id="IPR048538">
    <property type="entry name" value="Rrn7_cyclin_C"/>
</dbReference>
<dbReference type="STRING" id="50376.A0A517L4S2"/>
<evidence type="ECO:0000256" key="7">
    <source>
        <dbReference type="ARBA" id="ARBA00023125"/>
    </source>
</evidence>
<evidence type="ECO:0000256" key="10">
    <source>
        <dbReference type="SAM" id="MobiDB-lite"/>
    </source>
</evidence>
<protein>
    <recommendedName>
        <fullName evidence="15">RRN7-type domain-containing protein</fullName>
    </recommendedName>
</protein>
<keyword evidence="6" id="KW-0805">Transcription regulation</keyword>
<feature type="region of interest" description="Disordered" evidence="10">
    <location>
        <begin position="127"/>
        <end position="151"/>
    </location>
</feature>
<proteinExistence type="inferred from homology"/>
<comment type="subcellular location">
    <subcellularLocation>
        <location evidence="1">Nucleus</location>
        <location evidence="1">Nucleolus</location>
    </subcellularLocation>
</comment>
<keyword evidence="3" id="KW-0479">Metal-binding</keyword>
<dbReference type="GO" id="GO:0070860">
    <property type="term" value="C:RNA polymerase I core factor complex"/>
    <property type="evidence" value="ECO:0007669"/>
    <property type="project" value="InterPro"/>
</dbReference>
<organism evidence="13 14">
    <name type="scientific">Venturia effusa</name>
    <dbReference type="NCBI Taxonomy" id="50376"/>
    <lineage>
        <taxon>Eukaryota</taxon>
        <taxon>Fungi</taxon>
        <taxon>Dikarya</taxon>
        <taxon>Ascomycota</taxon>
        <taxon>Pezizomycotina</taxon>
        <taxon>Dothideomycetes</taxon>
        <taxon>Pleosporomycetidae</taxon>
        <taxon>Venturiales</taxon>
        <taxon>Venturiaceae</taxon>
        <taxon>Venturia</taxon>
    </lineage>
</organism>
<evidence type="ECO:0000256" key="4">
    <source>
        <dbReference type="ARBA" id="ARBA00022771"/>
    </source>
</evidence>
<dbReference type="GO" id="GO:0042790">
    <property type="term" value="P:nucleolar large rRNA transcription by RNA polymerase I"/>
    <property type="evidence" value="ECO:0007669"/>
    <property type="project" value="TreeGrafter"/>
</dbReference>
<dbReference type="Pfam" id="PF20644">
    <property type="entry name" value="Rrn7_cyclin_N"/>
    <property type="match status" value="1"/>
</dbReference>
<gene>
    <name evidence="13" type="ORF">FKW77_000904</name>
</gene>
<name>A0A517L4S2_9PEZI</name>
<evidence type="ECO:0000313" key="13">
    <source>
        <dbReference type="EMBL" id="QDS70646.1"/>
    </source>
</evidence>
<evidence type="ECO:0000256" key="6">
    <source>
        <dbReference type="ARBA" id="ARBA00023015"/>
    </source>
</evidence>
<evidence type="ECO:0000256" key="8">
    <source>
        <dbReference type="ARBA" id="ARBA00023163"/>
    </source>
</evidence>
<comment type="similarity">
    <text evidence="2">Belongs to the RRN7/TAF1B family.</text>
</comment>
<keyword evidence="9" id="KW-0539">Nucleus</keyword>
<dbReference type="EMBL" id="CP042189">
    <property type="protein sequence ID" value="QDS70646.1"/>
    <property type="molecule type" value="Genomic_DNA"/>
</dbReference>
<feature type="region of interest" description="Disordered" evidence="10">
    <location>
        <begin position="42"/>
        <end position="64"/>
    </location>
</feature>
<evidence type="ECO:0000256" key="2">
    <source>
        <dbReference type="ARBA" id="ARBA00006899"/>
    </source>
</evidence>
<dbReference type="InterPro" id="IPR033599">
    <property type="entry name" value="TAF1B/Rrn7"/>
</dbReference>
<feature type="domain" description="Rrn7/TAF1B N-terminal cyclin" evidence="11">
    <location>
        <begin position="85"/>
        <end position="211"/>
    </location>
</feature>
<dbReference type="Proteomes" id="UP000316270">
    <property type="component" value="Chromosome 5"/>
</dbReference>
<evidence type="ECO:0008006" key="15">
    <source>
        <dbReference type="Google" id="ProtNLM"/>
    </source>
</evidence>
<keyword evidence="4" id="KW-0863">Zinc-finger</keyword>
<dbReference type="Pfam" id="PF20645">
    <property type="entry name" value="Rrn7_cyclin_C"/>
    <property type="match status" value="1"/>
</dbReference>
<feature type="domain" description="Rrn7/TAF1B C-terminal cyclin" evidence="12">
    <location>
        <begin position="232"/>
        <end position="400"/>
    </location>
</feature>